<dbReference type="Pfam" id="PF13411">
    <property type="entry name" value="MerR_1"/>
    <property type="match status" value="1"/>
</dbReference>
<dbReference type="SMART" id="SM00422">
    <property type="entry name" value="HTH_MERR"/>
    <property type="match status" value="1"/>
</dbReference>
<dbReference type="EMBL" id="QRHA01000019">
    <property type="protein sequence ID" value="RDV23916.1"/>
    <property type="molecule type" value="Genomic_DNA"/>
</dbReference>
<reference evidence="7" key="1">
    <citation type="submission" date="2018-08" db="EMBL/GenBank/DDBJ databases">
        <authorList>
            <person name="Zhang J."/>
            <person name="Du Z.-J."/>
        </authorList>
    </citation>
    <scope>NUCLEOTIDE SEQUENCE [LARGE SCALE GENOMIC DNA]</scope>
    <source>
        <strain evidence="7">KCTC 52655</strain>
    </source>
</reference>
<dbReference type="AlphaFoldDB" id="A0A3D8M2S3"/>
<evidence type="ECO:0000256" key="3">
    <source>
        <dbReference type="ARBA" id="ARBA00023125"/>
    </source>
</evidence>
<evidence type="ECO:0000256" key="4">
    <source>
        <dbReference type="ARBA" id="ARBA00023163"/>
    </source>
</evidence>
<keyword evidence="4" id="KW-0804">Transcription</keyword>
<dbReference type="PROSITE" id="PS50937">
    <property type="entry name" value="HTH_MERR_2"/>
    <property type="match status" value="1"/>
</dbReference>
<keyword evidence="2" id="KW-0805">Transcription regulation</keyword>
<dbReference type="PANTHER" id="PTHR30204">
    <property type="entry name" value="REDOX-CYCLING DRUG-SENSING TRANSCRIPTIONAL ACTIVATOR SOXR"/>
    <property type="match status" value="1"/>
</dbReference>
<name>A0A3D8M2S3_9ALTE</name>
<dbReference type="GO" id="GO:0003700">
    <property type="term" value="F:DNA-binding transcription factor activity"/>
    <property type="evidence" value="ECO:0007669"/>
    <property type="project" value="InterPro"/>
</dbReference>
<dbReference type="InterPro" id="IPR000551">
    <property type="entry name" value="MerR-type_HTH_dom"/>
</dbReference>
<dbReference type="GO" id="GO:0003677">
    <property type="term" value="F:DNA binding"/>
    <property type="evidence" value="ECO:0007669"/>
    <property type="project" value="UniProtKB-KW"/>
</dbReference>
<evidence type="ECO:0000256" key="1">
    <source>
        <dbReference type="ARBA" id="ARBA00022491"/>
    </source>
</evidence>
<evidence type="ECO:0000313" key="6">
    <source>
        <dbReference type="EMBL" id="RDV23916.1"/>
    </source>
</evidence>
<dbReference type="Gene3D" id="1.10.1660.10">
    <property type="match status" value="1"/>
</dbReference>
<organism evidence="6 7">
    <name type="scientific">Alteromonas aestuariivivens</name>
    <dbReference type="NCBI Taxonomy" id="1938339"/>
    <lineage>
        <taxon>Bacteria</taxon>
        <taxon>Pseudomonadati</taxon>
        <taxon>Pseudomonadota</taxon>
        <taxon>Gammaproteobacteria</taxon>
        <taxon>Alteromonadales</taxon>
        <taxon>Alteromonadaceae</taxon>
        <taxon>Alteromonas/Salinimonas group</taxon>
        <taxon>Alteromonas</taxon>
    </lineage>
</organism>
<evidence type="ECO:0000313" key="7">
    <source>
        <dbReference type="Proteomes" id="UP000256561"/>
    </source>
</evidence>
<dbReference type="OrthoDB" id="9808480at2"/>
<gene>
    <name evidence="6" type="ORF">DXV75_16745</name>
</gene>
<feature type="domain" description="HTH merR-type" evidence="5">
    <location>
        <begin position="13"/>
        <end position="81"/>
    </location>
</feature>
<keyword evidence="7" id="KW-1185">Reference proteome</keyword>
<evidence type="ECO:0000259" key="5">
    <source>
        <dbReference type="PROSITE" id="PS50937"/>
    </source>
</evidence>
<dbReference type="PANTHER" id="PTHR30204:SF69">
    <property type="entry name" value="MERR-FAMILY TRANSCRIPTIONAL REGULATOR"/>
    <property type="match status" value="1"/>
</dbReference>
<dbReference type="Proteomes" id="UP000256561">
    <property type="component" value="Unassembled WGS sequence"/>
</dbReference>
<keyword evidence="1" id="KW-0678">Repressor</keyword>
<dbReference type="CDD" id="cd00592">
    <property type="entry name" value="HTH_MerR-like"/>
    <property type="match status" value="1"/>
</dbReference>
<keyword evidence="3" id="KW-0238">DNA-binding</keyword>
<dbReference type="SUPFAM" id="SSF46955">
    <property type="entry name" value="Putative DNA-binding domain"/>
    <property type="match status" value="1"/>
</dbReference>
<sequence>MYCHLNCQIKMADYTIEELEELTGIAKRTIRFYIQKGLVEPPLGARRTPQYTDRHLEQLLKVKQFKDAGLNLSKIADIMNSGGEVNASAMTPGELSLISRIHIQPGVVLDVDSKISNFNDDSLRQLCQVISDFVLREQGEKNND</sequence>
<evidence type="ECO:0000256" key="2">
    <source>
        <dbReference type="ARBA" id="ARBA00023015"/>
    </source>
</evidence>
<proteinExistence type="predicted"/>
<dbReference type="InterPro" id="IPR047057">
    <property type="entry name" value="MerR_fam"/>
</dbReference>
<dbReference type="InterPro" id="IPR009061">
    <property type="entry name" value="DNA-bd_dom_put_sf"/>
</dbReference>
<protein>
    <submittedName>
        <fullName evidence="6">MerR family transcriptional regulator</fullName>
    </submittedName>
</protein>
<comment type="caution">
    <text evidence="6">The sequence shown here is derived from an EMBL/GenBank/DDBJ whole genome shotgun (WGS) entry which is preliminary data.</text>
</comment>
<accession>A0A3D8M2S3</accession>